<dbReference type="AlphaFoldDB" id="W9QSN8"/>
<accession>W9QSN8</accession>
<feature type="domain" description="DUF4283" evidence="1">
    <location>
        <begin position="42"/>
        <end position="107"/>
    </location>
</feature>
<evidence type="ECO:0000313" key="3">
    <source>
        <dbReference type="Proteomes" id="UP000030645"/>
    </source>
</evidence>
<protein>
    <recommendedName>
        <fullName evidence="1">DUF4283 domain-containing protein</fullName>
    </recommendedName>
</protein>
<gene>
    <name evidence="2" type="ORF">L484_021809</name>
</gene>
<evidence type="ECO:0000313" key="2">
    <source>
        <dbReference type="EMBL" id="EXB37604.1"/>
    </source>
</evidence>
<evidence type="ECO:0000259" key="1">
    <source>
        <dbReference type="Pfam" id="PF14111"/>
    </source>
</evidence>
<keyword evidence="3" id="KW-1185">Reference proteome</keyword>
<sequence>MLSSPCGLLSSASICLKLNNSLKETHDDTVAVAKIFSSRRFRLSTLRFILSASWHGIKEWFVRELESPNTFIFHFQGSADREWVFQRRAWSVNGAHLLIRDWPSSISMDRI</sequence>
<reference evidence="3" key="1">
    <citation type="submission" date="2013-01" db="EMBL/GenBank/DDBJ databases">
        <title>Draft Genome Sequence of a Mulberry Tree, Morus notabilis C.K. Schneid.</title>
        <authorList>
            <person name="He N."/>
            <person name="Zhao S."/>
        </authorList>
    </citation>
    <scope>NUCLEOTIDE SEQUENCE</scope>
</reference>
<name>W9QSN8_9ROSA</name>
<dbReference type="InterPro" id="IPR025558">
    <property type="entry name" value="DUF4283"/>
</dbReference>
<dbReference type="Pfam" id="PF14111">
    <property type="entry name" value="DUF4283"/>
    <property type="match status" value="1"/>
</dbReference>
<proteinExistence type="predicted"/>
<dbReference type="EMBL" id="KE343643">
    <property type="protein sequence ID" value="EXB37604.1"/>
    <property type="molecule type" value="Genomic_DNA"/>
</dbReference>
<dbReference type="Proteomes" id="UP000030645">
    <property type="component" value="Unassembled WGS sequence"/>
</dbReference>
<organism evidence="2 3">
    <name type="scientific">Morus notabilis</name>
    <dbReference type="NCBI Taxonomy" id="981085"/>
    <lineage>
        <taxon>Eukaryota</taxon>
        <taxon>Viridiplantae</taxon>
        <taxon>Streptophyta</taxon>
        <taxon>Embryophyta</taxon>
        <taxon>Tracheophyta</taxon>
        <taxon>Spermatophyta</taxon>
        <taxon>Magnoliopsida</taxon>
        <taxon>eudicotyledons</taxon>
        <taxon>Gunneridae</taxon>
        <taxon>Pentapetalae</taxon>
        <taxon>rosids</taxon>
        <taxon>fabids</taxon>
        <taxon>Rosales</taxon>
        <taxon>Moraceae</taxon>
        <taxon>Moreae</taxon>
        <taxon>Morus</taxon>
    </lineage>
</organism>